<gene>
    <name evidence="2" type="ORF">BDD16_003693</name>
</gene>
<comment type="caution">
    <text evidence="2">The sequence shown here is derived from an EMBL/GenBank/DDBJ whole genome shotgun (WGS) entry which is preliminary data.</text>
</comment>
<sequence>MNPPLRPQPGCDRVRREASPARACGRRSRHTRRYVTSLIHLARAMDIQALDRLRLRARQSGSGGVLGLNTLTETLILPTGAVHP</sequence>
<reference evidence="2 3" key="1">
    <citation type="submission" date="2020-07" db="EMBL/GenBank/DDBJ databases">
        <title>Genomic Encyclopedia of Archaeal and Bacterial Type Strains, Phase II (KMG-II): from individual species to whole genera.</title>
        <authorList>
            <person name="Goeker M."/>
        </authorList>
    </citation>
    <scope>NUCLEOTIDE SEQUENCE [LARGE SCALE GENOMIC DNA]</scope>
    <source>
        <strain evidence="2 3">DSM 21226</strain>
    </source>
</reference>
<proteinExistence type="predicted"/>
<name>A0A7Y9U8C1_9BURK</name>
<accession>A0A7Y9U8C1</accession>
<dbReference type="EMBL" id="JACCFH010000001">
    <property type="protein sequence ID" value="NYG34707.1"/>
    <property type="molecule type" value="Genomic_DNA"/>
</dbReference>
<evidence type="ECO:0000313" key="3">
    <source>
        <dbReference type="Proteomes" id="UP000518288"/>
    </source>
</evidence>
<dbReference type="Proteomes" id="UP000518288">
    <property type="component" value="Unassembled WGS sequence"/>
</dbReference>
<feature type="region of interest" description="Disordered" evidence="1">
    <location>
        <begin position="1"/>
        <end position="29"/>
    </location>
</feature>
<dbReference type="RefSeq" id="WP_179635315.1">
    <property type="nucleotide sequence ID" value="NZ_JACCFH010000001.1"/>
</dbReference>
<evidence type="ECO:0000313" key="2">
    <source>
        <dbReference type="EMBL" id="NYG34707.1"/>
    </source>
</evidence>
<organism evidence="2 3">
    <name type="scientific">Sphaerotilus montanus</name>
    <dbReference type="NCBI Taxonomy" id="522889"/>
    <lineage>
        <taxon>Bacteria</taxon>
        <taxon>Pseudomonadati</taxon>
        <taxon>Pseudomonadota</taxon>
        <taxon>Betaproteobacteria</taxon>
        <taxon>Burkholderiales</taxon>
        <taxon>Sphaerotilaceae</taxon>
        <taxon>Sphaerotilus</taxon>
    </lineage>
</organism>
<evidence type="ECO:0000256" key="1">
    <source>
        <dbReference type="SAM" id="MobiDB-lite"/>
    </source>
</evidence>
<protein>
    <submittedName>
        <fullName evidence="2">Uncharacterized protein</fullName>
    </submittedName>
</protein>
<keyword evidence="3" id="KW-1185">Reference proteome</keyword>
<dbReference type="AlphaFoldDB" id="A0A7Y9U8C1"/>